<comment type="caution">
    <text evidence="8">The sequence shown here is derived from an EMBL/GenBank/DDBJ whole genome shotgun (WGS) entry which is preliminary data.</text>
</comment>
<dbReference type="Proteomes" id="UP001265746">
    <property type="component" value="Unassembled WGS sequence"/>
</dbReference>
<feature type="transmembrane region" description="Helical" evidence="6">
    <location>
        <begin position="109"/>
        <end position="129"/>
    </location>
</feature>
<evidence type="ECO:0000256" key="1">
    <source>
        <dbReference type="ARBA" id="ARBA00004141"/>
    </source>
</evidence>
<dbReference type="PANTHER" id="PTHR33048:SF129">
    <property type="entry name" value="INTEGRAL MEMBRANE PROTEIN-RELATED"/>
    <property type="match status" value="1"/>
</dbReference>
<accession>A0AAD9VWH4</accession>
<evidence type="ECO:0000313" key="8">
    <source>
        <dbReference type="EMBL" id="KAK2596067.1"/>
    </source>
</evidence>
<feature type="transmembrane region" description="Helical" evidence="6">
    <location>
        <begin position="63"/>
        <end position="89"/>
    </location>
</feature>
<name>A0AAD9VWH4_PHOAM</name>
<dbReference type="InterPro" id="IPR049326">
    <property type="entry name" value="Rhodopsin_dom_fungi"/>
</dbReference>
<comment type="subcellular location">
    <subcellularLocation>
        <location evidence="1">Membrane</location>
        <topology evidence="1">Multi-pass membrane protein</topology>
    </subcellularLocation>
</comment>
<evidence type="ECO:0000256" key="5">
    <source>
        <dbReference type="ARBA" id="ARBA00038359"/>
    </source>
</evidence>
<dbReference type="Pfam" id="PF20684">
    <property type="entry name" value="Fung_rhodopsin"/>
    <property type="match status" value="1"/>
</dbReference>
<evidence type="ECO:0000313" key="9">
    <source>
        <dbReference type="Proteomes" id="UP001265746"/>
    </source>
</evidence>
<protein>
    <recommendedName>
        <fullName evidence="7">Rhodopsin domain-containing protein</fullName>
    </recommendedName>
</protein>
<feature type="transmembrane region" description="Helical" evidence="6">
    <location>
        <begin position="141"/>
        <end position="161"/>
    </location>
</feature>
<keyword evidence="3 6" id="KW-1133">Transmembrane helix</keyword>
<evidence type="ECO:0000256" key="6">
    <source>
        <dbReference type="SAM" id="Phobius"/>
    </source>
</evidence>
<dbReference type="PANTHER" id="PTHR33048">
    <property type="entry name" value="PTH11-LIKE INTEGRAL MEMBRANE PROTEIN (AFU_ORTHOLOGUE AFUA_5G11245)"/>
    <property type="match status" value="1"/>
</dbReference>
<feature type="domain" description="Rhodopsin" evidence="7">
    <location>
        <begin position="48"/>
        <end position="277"/>
    </location>
</feature>
<feature type="transmembrane region" description="Helical" evidence="6">
    <location>
        <begin position="181"/>
        <end position="200"/>
    </location>
</feature>
<evidence type="ECO:0000256" key="2">
    <source>
        <dbReference type="ARBA" id="ARBA00022692"/>
    </source>
</evidence>
<feature type="transmembrane region" description="Helical" evidence="6">
    <location>
        <begin position="212"/>
        <end position="233"/>
    </location>
</feature>
<feature type="transmembrane region" description="Helical" evidence="6">
    <location>
        <begin position="31"/>
        <end position="51"/>
    </location>
</feature>
<keyword evidence="2 6" id="KW-0812">Transmembrane</keyword>
<gene>
    <name evidence="8" type="ORF">N8I77_013575</name>
</gene>
<comment type="similarity">
    <text evidence="5">Belongs to the SAT4 family.</text>
</comment>
<organism evidence="8 9">
    <name type="scientific">Phomopsis amygdali</name>
    <name type="common">Fusicoccum amygdali</name>
    <dbReference type="NCBI Taxonomy" id="1214568"/>
    <lineage>
        <taxon>Eukaryota</taxon>
        <taxon>Fungi</taxon>
        <taxon>Dikarya</taxon>
        <taxon>Ascomycota</taxon>
        <taxon>Pezizomycotina</taxon>
        <taxon>Sordariomycetes</taxon>
        <taxon>Sordariomycetidae</taxon>
        <taxon>Diaporthales</taxon>
        <taxon>Diaporthaceae</taxon>
        <taxon>Diaporthe</taxon>
    </lineage>
</organism>
<dbReference type="InterPro" id="IPR052337">
    <property type="entry name" value="SAT4-like"/>
</dbReference>
<dbReference type="GO" id="GO:0016020">
    <property type="term" value="C:membrane"/>
    <property type="evidence" value="ECO:0007669"/>
    <property type="project" value="UniProtKB-SubCell"/>
</dbReference>
<keyword evidence="9" id="KW-1185">Reference proteome</keyword>
<sequence length="377" mass="40863">MADSQQVGVIPAPAGETAHFGDGHTSLQTTLIVINLVTFAFATVFLCLRLYTSAFIIKRPDLGDFFIVASWGVGAGSIACTIIAIQYGFGKHAWNVKPTEILGYYHKLVAMAVTYFWTPSLTKLSVLTLIHHVYRAKWGRVCTWVIAAAILIYTIVFTVLVTGPCNPMGGSVKCLNNVGGAHAALNILSDVLVIVLPIPLVHELQMPMRQKISVGILMTLGSFCLIASIGRIAFVVDIHDNPDITFCEAKVGVWSALELNIGIMGASLARLKPFVQRYFPKLSTSGAGSYGPKIKGPSGYGNSERSDRPTRDEYLLHSVQKSSMVPPEGYIQGKHNGISVQSDVYVSRSNMGPHGTGAENVWTYTPQVQSVGNEYRS</sequence>
<evidence type="ECO:0000256" key="3">
    <source>
        <dbReference type="ARBA" id="ARBA00022989"/>
    </source>
</evidence>
<evidence type="ECO:0000256" key="4">
    <source>
        <dbReference type="ARBA" id="ARBA00023136"/>
    </source>
</evidence>
<dbReference type="EMBL" id="JAUJFL010000012">
    <property type="protein sequence ID" value="KAK2596067.1"/>
    <property type="molecule type" value="Genomic_DNA"/>
</dbReference>
<keyword evidence="4 6" id="KW-0472">Membrane</keyword>
<dbReference type="AlphaFoldDB" id="A0AAD9VWH4"/>
<proteinExistence type="inferred from homology"/>
<reference evidence="8" key="1">
    <citation type="submission" date="2023-06" db="EMBL/GenBank/DDBJ databases">
        <authorList>
            <person name="Noh H."/>
        </authorList>
    </citation>
    <scope>NUCLEOTIDE SEQUENCE</scope>
    <source>
        <strain evidence="8">DUCC20226</strain>
    </source>
</reference>
<evidence type="ECO:0000259" key="7">
    <source>
        <dbReference type="Pfam" id="PF20684"/>
    </source>
</evidence>